<reference evidence="3" key="1">
    <citation type="submission" date="2020-02" db="EMBL/GenBank/DDBJ databases">
        <authorList>
            <person name="Palmer J.M."/>
        </authorList>
    </citation>
    <scope>NUCLEOTIDE SEQUENCE</scope>
    <source>
        <strain evidence="3">EPUS1.4</strain>
        <tissue evidence="3">Thallus</tissue>
    </source>
</reference>
<accession>A0A8H7AK94</accession>
<dbReference type="EMBL" id="JAACFV010000027">
    <property type="protein sequence ID" value="KAF7510683.1"/>
    <property type="molecule type" value="Genomic_DNA"/>
</dbReference>
<proteinExistence type="predicted"/>
<evidence type="ECO:0000313" key="3">
    <source>
        <dbReference type="EMBL" id="KAF7510683.1"/>
    </source>
</evidence>
<dbReference type="SUPFAM" id="SSF56112">
    <property type="entry name" value="Protein kinase-like (PK-like)"/>
    <property type="match status" value="1"/>
</dbReference>
<organism evidence="3 4">
    <name type="scientific">Endocarpon pusillum</name>
    <dbReference type="NCBI Taxonomy" id="364733"/>
    <lineage>
        <taxon>Eukaryota</taxon>
        <taxon>Fungi</taxon>
        <taxon>Dikarya</taxon>
        <taxon>Ascomycota</taxon>
        <taxon>Pezizomycotina</taxon>
        <taxon>Eurotiomycetes</taxon>
        <taxon>Chaetothyriomycetidae</taxon>
        <taxon>Verrucariales</taxon>
        <taxon>Verrucariaceae</taxon>
        <taxon>Endocarpon</taxon>
    </lineage>
</organism>
<dbReference type="PROSITE" id="PS50011">
    <property type="entry name" value="PROTEIN_KINASE_DOM"/>
    <property type="match status" value="1"/>
</dbReference>
<sequence length="412" mass="47049">MTASRPNEVIALRIRARSDTSPTPHFLPQRIYSHNANTFTTQPHSQRNHNHNATTSTTQPHPQRNHIHNATTMSTSSKLEILSRCDVFDETERYRHSELMYKLDNAVYTAKSKVRYGFDANVSLEDLYEVKHVTTMSTSSELEILSRSEVFKMDGGISRYLHSELMYKLDNAMYTANSKVRYGSDAEVKLEDLYEVEEVVEMNIPDCPEFPSDLTQASNPPPAGWHIKDPTLIYFSPSNPIWTGERILSEAKLNECLMTHPHRNLAKYHGCLVQDGLITGLCFDKYHETLEDRMNRLSPSRSNIKNISLMLESIRNGLEHLHSLGFAHNNINDKNIMFFNKDSDEAVIINLGSCRPIGSPLDDFVVRKAQWYDKKVNTSLPSNDLDVLHDIEECFSGTKNYKILGRGGRVNR</sequence>
<protein>
    <recommendedName>
        <fullName evidence="2">Protein kinase domain-containing protein</fullName>
    </recommendedName>
</protein>
<feature type="domain" description="Protein kinase" evidence="2">
    <location>
        <begin position="174"/>
        <end position="412"/>
    </location>
</feature>
<dbReference type="GO" id="GO:0004672">
    <property type="term" value="F:protein kinase activity"/>
    <property type="evidence" value="ECO:0007669"/>
    <property type="project" value="InterPro"/>
</dbReference>
<dbReference type="InterPro" id="IPR000719">
    <property type="entry name" value="Prot_kinase_dom"/>
</dbReference>
<dbReference type="GO" id="GO:0005524">
    <property type="term" value="F:ATP binding"/>
    <property type="evidence" value="ECO:0007669"/>
    <property type="project" value="InterPro"/>
</dbReference>
<feature type="region of interest" description="Disordered" evidence="1">
    <location>
        <begin position="39"/>
        <end position="64"/>
    </location>
</feature>
<gene>
    <name evidence="3" type="ORF">GJ744_006049</name>
</gene>
<evidence type="ECO:0000256" key="1">
    <source>
        <dbReference type="SAM" id="MobiDB-lite"/>
    </source>
</evidence>
<evidence type="ECO:0000313" key="4">
    <source>
        <dbReference type="Proteomes" id="UP000606974"/>
    </source>
</evidence>
<dbReference type="Gene3D" id="1.10.510.10">
    <property type="entry name" value="Transferase(Phosphotransferase) domain 1"/>
    <property type="match status" value="1"/>
</dbReference>
<name>A0A8H7AK94_9EURO</name>
<keyword evidence="4" id="KW-1185">Reference proteome</keyword>
<dbReference type="Proteomes" id="UP000606974">
    <property type="component" value="Unassembled WGS sequence"/>
</dbReference>
<dbReference type="OrthoDB" id="4062651at2759"/>
<dbReference type="InterPro" id="IPR011009">
    <property type="entry name" value="Kinase-like_dom_sf"/>
</dbReference>
<dbReference type="AlphaFoldDB" id="A0A8H7AK94"/>
<evidence type="ECO:0000259" key="2">
    <source>
        <dbReference type="PROSITE" id="PS50011"/>
    </source>
</evidence>
<comment type="caution">
    <text evidence="3">The sequence shown here is derived from an EMBL/GenBank/DDBJ whole genome shotgun (WGS) entry which is preliminary data.</text>
</comment>